<dbReference type="WBParaSite" id="Hba_03837">
    <property type="protein sequence ID" value="Hba_03837"/>
    <property type="gene ID" value="Hba_03837"/>
</dbReference>
<dbReference type="PANTHER" id="PTHR13617">
    <property type="entry name" value="PROTEIN ABHD18"/>
    <property type="match status" value="1"/>
</dbReference>
<evidence type="ECO:0000313" key="2">
    <source>
        <dbReference type="WBParaSite" id="Hba_03837"/>
    </source>
</evidence>
<dbReference type="InterPro" id="IPR019149">
    <property type="entry name" value="ABHD18"/>
</dbReference>
<accession>A0A1I7WFV5</accession>
<proteinExistence type="predicted"/>
<evidence type="ECO:0000313" key="1">
    <source>
        <dbReference type="Proteomes" id="UP000095283"/>
    </source>
</evidence>
<dbReference type="Pfam" id="PF09752">
    <property type="entry name" value="ABHD18"/>
    <property type="match status" value="1"/>
</dbReference>
<dbReference type="PANTHER" id="PTHR13617:SF14">
    <property type="entry name" value="PROTEIN ABHD18"/>
    <property type="match status" value="1"/>
</dbReference>
<protein>
    <submittedName>
        <fullName evidence="2">Secreted protein</fullName>
    </submittedName>
</protein>
<keyword evidence="1" id="KW-1185">Reference proteome</keyword>
<organism evidence="1 2">
    <name type="scientific">Heterorhabditis bacteriophora</name>
    <name type="common">Entomopathogenic nematode worm</name>
    <dbReference type="NCBI Taxonomy" id="37862"/>
    <lineage>
        <taxon>Eukaryota</taxon>
        <taxon>Metazoa</taxon>
        <taxon>Ecdysozoa</taxon>
        <taxon>Nematoda</taxon>
        <taxon>Chromadorea</taxon>
        <taxon>Rhabditida</taxon>
        <taxon>Rhabditina</taxon>
        <taxon>Rhabditomorpha</taxon>
        <taxon>Strongyloidea</taxon>
        <taxon>Heterorhabditidae</taxon>
        <taxon>Heterorhabditis</taxon>
    </lineage>
</organism>
<name>A0A1I7WFV5_HETBA</name>
<reference evidence="2" key="1">
    <citation type="submission" date="2016-11" db="UniProtKB">
        <authorList>
            <consortium name="WormBaseParasite"/>
        </authorList>
    </citation>
    <scope>IDENTIFICATION</scope>
</reference>
<dbReference type="Proteomes" id="UP000095283">
    <property type="component" value="Unplaced"/>
</dbReference>
<dbReference type="AlphaFoldDB" id="A0A1I7WFV5"/>
<sequence length="86" mass="9783">MRILMDEFTLLSNYPVPLDTSLCSAVIAEDDAYVIRTHGAPHFQDVWPGMNVVVMPNVGHVQAYFVGHHLFRKTISTILNRIKDQM</sequence>